<feature type="domain" description="Expansin-like EG45" evidence="5">
    <location>
        <begin position="66"/>
        <end position="154"/>
    </location>
</feature>
<reference evidence="7 8" key="1">
    <citation type="journal article" date="2022" name="Cell">
        <title>Repeat-based holocentromeres influence genome architecture and karyotype evolution.</title>
        <authorList>
            <person name="Hofstatter P.G."/>
            <person name="Thangavel G."/>
            <person name="Lux T."/>
            <person name="Neumann P."/>
            <person name="Vondrak T."/>
            <person name="Novak P."/>
            <person name="Zhang M."/>
            <person name="Costa L."/>
            <person name="Castellani M."/>
            <person name="Scott A."/>
            <person name="Toegelov H."/>
            <person name="Fuchs J."/>
            <person name="Mata-Sucre Y."/>
            <person name="Dias Y."/>
            <person name="Vanzela A.L.L."/>
            <person name="Huettel B."/>
            <person name="Almeida C.C.S."/>
            <person name="Simkova H."/>
            <person name="Souza G."/>
            <person name="Pedrosa-Harand A."/>
            <person name="Macas J."/>
            <person name="Mayer K.F.X."/>
            <person name="Houben A."/>
            <person name="Marques A."/>
        </authorList>
    </citation>
    <scope>NUCLEOTIDE SEQUENCE [LARGE SCALE GENOMIC DNA]</scope>
    <source>
        <strain evidence="7">RhyTen1mFocal</strain>
    </source>
</reference>
<dbReference type="AlphaFoldDB" id="A0AAD5ZZ14"/>
<dbReference type="InterPro" id="IPR007112">
    <property type="entry name" value="Expansin/allergen_DPBB_dom"/>
</dbReference>
<dbReference type="Gene3D" id="2.40.40.10">
    <property type="entry name" value="RlpA-like domain"/>
    <property type="match status" value="2"/>
</dbReference>
<feature type="chain" id="PRO_5042104108" evidence="4">
    <location>
        <begin position="32"/>
        <end position="254"/>
    </location>
</feature>
<dbReference type="GO" id="GO:0005576">
    <property type="term" value="C:extracellular region"/>
    <property type="evidence" value="ECO:0007669"/>
    <property type="project" value="UniProtKB-SubCell"/>
</dbReference>
<evidence type="ECO:0000259" key="5">
    <source>
        <dbReference type="PROSITE" id="PS50842"/>
    </source>
</evidence>
<comment type="caution">
    <text evidence="7">The sequence shown here is derived from an EMBL/GenBank/DDBJ whole genome shotgun (WGS) entry which is preliminary data.</text>
</comment>
<sequence>MAHISLLHFSFPNLAFLLLLVIASLISPGACLNRKLVNDTTLSYSSDWSTAGVTWYGTANGAGTDGGACGYQNAVDQPPFSSMIAAGSPSIFNSGKGCGACYQINGACLAEPVHFDLSGTAFGALAKPGQAEQLRGAGNLKVQYSRVQCNYHGTDIAFHVDSGSNSNYFAVVIEYESGDGDLSAVSMMQGGSGMWAPMQQSWGAVWKLDSGSTLQAPFSIKLTSDSGRTIVANNVIPVGWQPGWMYRSVVNYNK</sequence>
<evidence type="ECO:0000313" key="8">
    <source>
        <dbReference type="Proteomes" id="UP001210211"/>
    </source>
</evidence>
<dbReference type="PROSITE" id="PS50843">
    <property type="entry name" value="EXPANSIN_CBD"/>
    <property type="match status" value="1"/>
</dbReference>
<comment type="subcellular location">
    <subcellularLocation>
        <location evidence="1">Secreted</location>
    </subcellularLocation>
</comment>
<dbReference type="SUPFAM" id="SSF49590">
    <property type="entry name" value="PHL pollen allergen"/>
    <property type="match status" value="1"/>
</dbReference>
<evidence type="ECO:0000256" key="3">
    <source>
        <dbReference type="RuleBase" id="RU003460"/>
    </source>
</evidence>
<keyword evidence="4" id="KW-0732">Signal</keyword>
<comment type="similarity">
    <text evidence="3">Belongs to the expansin family.</text>
</comment>
<dbReference type="Proteomes" id="UP001210211">
    <property type="component" value="Unassembled WGS sequence"/>
</dbReference>
<feature type="signal peptide" evidence="4">
    <location>
        <begin position="1"/>
        <end position="31"/>
    </location>
</feature>
<dbReference type="InterPro" id="IPR036749">
    <property type="entry name" value="Expansin_CBD_sf"/>
</dbReference>
<evidence type="ECO:0000256" key="1">
    <source>
        <dbReference type="ARBA" id="ARBA00004613"/>
    </source>
</evidence>
<dbReference type="PROSITE" id="PS50842">
    <property type="entry name" value="EXPANSIN_EG45"/>
    <property type="match status" value="1"/>
</dbReference>
<proteinExistence type="inferred from homology"/>
<dbReference type="Pfam" id="PF01357">
    <property type="entry name" value="Expansin_C"/>
    <property type="match status" value="1"/>
</dbReference>
<dbReference type="InterPro" id="IPR036908">
    <property type="entry name" value="RlpA-like_sf"/>
</dbReference>
<keyword evidence="8" id="KW-1185">Reference proteome</keyword>
<name>A0AAD5ZZ14_9POAL</name>
<dbReference type="PRINTS" id="PR01225">
    <property type="entry name" value="EXPANSNFAMLY"/>
</dbReference>
<organism evidence="7 8">
    <name type="scientific">Rhynchospora tenuis</name>
    <dbReference type="NCBI Taxonomy" id="198213"/>
    <lineage>
        <taxon>Eukaryota</taxon>
        <taxon>Viridiplantae</taxon>
        <taxon>Streptophyta</taxon>
        <taxon>Embryophyta</taxon>
        <taxon>Tracheophyta</taxon>
        <taxon>Spermatophyta</taxon>
        <taxon>Magnoliopsida</taxon>
        <taxon>Liliopsida</taxon>
        <taxon>Poales</taxon>
        <taxon>Cyperaceae</taxon>
        <taxon>Cyperoideae</taxon>
        <taxon>Rhynchosporeae</taxon>
        <taxon>Rhynchospora</taxon>
    </lineage>
</organism>
<evidence type="ECO:0000259" key="6">
    <source>
        <dbReference type="PROSITE" id="PS50843"/>
    </source>
</evidence>
<protein>
    <submittedName>
        <fullName evidence="7">Uncharacterized protein</fullName>
    </submittedName>
</protein>
<dbReference type="Gene3D" id="2.60.40.760">
    <property type="entry name" value="Expansin, cellulose-binding-like domain"/>
    <property type="match status" value="1"/>
</dbReference>
<dbReference type="PANTHER" id="PTHR31692">
    <property type="entry name" value="EXPANSIN-B3"/>
    <property type="match status" value="1"/>
</dbReference>
<dbReference type="SUPFAM" id="SSF50685">
    <property type="entry name" value="Barwin-like endoglucanases"/>
    <property type="match status" value="1"/>
</dbReference>
<dbReference type="EMBL" id="JAMRDG010000001">
    <property type="protein sequence ID" value="KAJ3706712.1"/>
    <property type="molecule type" value="Genomic_DNA"/>
</dbReference>
<keyword evidence="2" id="KW-0964">Secreted</keyword>
<dbReference type="InterPro" id="IPR007117">
    <property type="entry name" value="Expansin_CBD"/>
</dbReference>
<accession>A0AAD5ZZ14</accession>
<gene>
    <name evidence="7" type="ORF">LUZ61_010417</name>
</gene>
<evidence type="ECO:0000313" key="7">
    <source>
        <dbReference type="EMBL" id="KAJ3706712.1"/>
    </source>
</evidence>
<evidence type="ECO:0000256" key="4">
    <source>
        <dbReference type="SAM" id="SignalP"/>
    </source>
</evidence>
<dbReference type="PANTHER" id="PTHR31692:SF56">
    <property type="entry name" value="EXPANSIN-B2-RELATED"/>
    <property type="match status" value="1"/>
</dbReference>
<feature type="domain" description="Expansin-like CBD" evidence="6">
    <location>
        <begin position="167"/>
        <end position="248"/>
    </location>
</feature>
<evidence type="ECO:0000256" key="2">
    <source>
        <dbReference type="ARBA" id="ARBA00022525"/>
    </source>
</evidence>
<dbReference type="InterPro" id="IPR007118">
    <property type="entry name" value="Expan_Lol_pI"/>
</dbReference>